<evidence type="ECO:0000313" key="2">
    <source>
        <dbReference type="EMBL" id="MQY42502.1"/>
    </source>
</evidence>
<organism evidence="2 3">
    <name type="scientific">Tritonibacter aquimaris</name>
    <dbReference type="NCBI Taxonomy" id="2663379"/>
    <lineage>
        <taxon>Bacteria</taxon>
        <taxon>Pseudomonadati</taxon>
        <taxon>Pseudomonadota</taxon>
        <taxon>Alphaproteobacteria</taxon>
        <taxon>Rhodobacterales</taxon>
        <taxon>Paracoccaceae</taxon>
        <taxon>Tritonibacter</taxon>
    </lineage>
</organism>
<protein>
    <recommendedName>
        <fullName evidence="1">Saccharopine dehydrogenase NADP binding domain-containing protein</fullName>
    </recommendedName>
</protein>
<evidence type="ECO:0000313" key="3">
    <source>
        <dbReference type="Proteomes" id="UP000436694"/>
    </source>
</evidence>
<dbReference type="RefSeq" id="WP_153546720.1">
    <property type="nucleotide sequence ID" value="NZ_WIXK01000003.1"/>
</dbReference>
<dbReference type="EMBL" id="WIXK01000003">
    <property type="protein sequence ID" value="MQY42502.1"/>
    <property type="molecule type" value="Genomic_DNA"/>
</dbReference>
<keyword evidence="3" id="KW-1185">Reference proteome</keyword>
<comment type="caution">
    <text evidence="2">The sequence shown here is derived from an EMBL/GenBank/DDBJ whole genome shotgun (WGS) entry which is preliminary data.</text>
</comment>
<dbReference type="AlphaFoldDB" id="A0A844AX56"/>
<dbReference type="Gene3D" id="3.40.50.720">
    <property type="entry name" value="NAD(P)-binding Rossmann-like Domain"/>
    <property type="match status" value="1"/>
</dbReference>
<dbReference type="SUPFAM" id="SSF51735">
    <property type="entry name" value="NAD(P)-binding Rossmann-fold domains"/>
    <property type="match status" value="1"/>
</dbReference>
<reference evidence="2 3" key="1">
    <citation type="submission" date="2019-10" db="EMBL/GenBank/DDBJ databases">
        <title>Epibacterium sp. nov., isolated from seawater.</title>
        <authorList>
            <person name="Zhang X."/>
            <person name="Li N."/>
        </authorList>
    </citation>
    <scope>NUCLEOTIDE SEQUENCE [LARGE SCALE GENOMIC DNA]</scope>
    <source>
        <strain evidence="2 3">SM1969</strain>
    </source>
</reference>
<proteinExistence type="predicted"/>
<evidence type="ECO:0000259" key="1">
    <source>
        <dbReference type="Pfam" id="PF03435"/>
    </source>
</evidence>
<feature type="domain" description="Saccharopine dehydrogenase NADP binding" evidence="1">
    <location>
        <begin position="3"/>
        <end position="101"/>
    </location>
</feature>
<dbReference type="InterPro" id="IPR036291">
    <property type="entry name" value="NAD(P)-bd_dom_sf"/>
</dbReference>
<gene>
    <name evidence="2" type="ORF">GG681_07595</name>
</gene>
<name>A0A844AX56_9RHOB</name>
<dbReference type="Gene3D" id="3.30.360.10">
    <property type="entry name" value="Dihydrodipicolinate Reductase, domain 2"/>
    <property type="match status" value="1"/>
</dbReference>
<dbReference type="Pfam" id="PF03435">
    <property type="entry name" value="Sacchrp_dh_NADP"/>
    <property type="match status" value="1"/>
</dbReference>
<dbReference type="PANTHER" id="PTHR43796:SF2">
    <property type="entry name" value="CARBOXYNORSPERMIDINE SYNTHASE"/>
    <property type="match status" value="1"/>
</dbReference>
<sequence length="362" mass="39511">MKVVIIGGYGVFGSLTARMLARDGHQLWLAGRRPEKGRALAQEIGAETLAFDLRDDPAGLAEINPDVVIDAAGPYQSYGADPYRLARLCVAHGWNYLDLSDSAEFTQGISVLNDAALAASVFVLSGASSVPGLSSCIVEDLAQGLDQIDLIDIAILPGNRAPRGMSVIKSILSGVGRPYQVWRGGHWRTIKGWTERKHYELESGVQRAGYSVDVPDIALLPARTGANTVMFRAGLELPVMNWALHVLAKLRQYQRFELPEIAYSALYFLSKALYPFGSDRGGMQVLVSGKAQGRGLSRKWTLIAEKGHGPFVPGVMCRALLREQSQLRPGARPCLAELPRAVVERAMQDLEIRTERVDAFDL</sequence>
<dbReference type="Proteomes" id="UP000436694">
    <property type="component" value="Unassembled WGS sequence"/>
</dbReference>
<accession>A0A844AX56</accession>
<dbReference type="InterPro" id="IPR005097">
    <property type="entry name" value="Sacchrp_dh_NADP-bd"/>
</dbReference>
<dbReference type="PANTHER" id="PTHR43796">
    <property type="entry name" value="CARBOXYNORSPERMIDINE SYNTHASE"/>
    <property type="match status" value="1"/>
</dbReference>